<reference evidence="2 3" key="1">
    <citation type="journal article" date="2007" name="Int. J. Syst. Evol. Microbiol.">
        <title>Paenibacillus ginsengarvi sp. nov., isolated from soil from ginseng cultivation.</title>
        <authorList>
            <person name="Yoon M.H."/>
            <person name="Ten L.N."/>
            <person name="Im W.T."/>
        </authorList>
    </citation>
    <scope>NUCLEOTIDE SEQUENCE [LARGE SCALE GENOMIC DNA]</scope>
    <source>
        <strain evidence="2 3">KCTC 13059</strain>
    </source>
</reference>
<feature type="domain" description="HTH-like" evidence="1">
    <location>
        <begin position="3"/>
        <end position="55"/>
    </location>
</feature>
<evidence type="ECO:0000313" key="3">
    <source>
        <dbReference type="Proteomes" id="UP000282311"/>
    </source>
</evidence>
<proteinExistence type="predicted"/>
<accession>A0A3B0CAU1</accession>
<dbReference type="EMBL" id="RBAH01000012">
    <property type="protein sequence ID" value="RKN82170.1"/>
    <property type="molecule type" value="Genomic_DNA"/>
</dbReference>
<keyword evidence="3" id="KW-1185">Reference proteome</keyword>
<dbReference type="InterPro" id="IPR025948">
    <property type="entry name" value="HTH-like_dom"/>
</dbReference>
<name>A0A3B0CAU1_9BACL</name>
<dbReference type="OrthoDB" id="9781005at2"/>
<dbReference type="Pfam" id="PF13276">
    <property type="entry name" value="HTH_21"/>
    <property type="match status" value="1"/>
</dbReference>
<dbReference type="Proteomes" id="UP000282311">
    <property type="component" value="Unassembled WGS sequence"/>
</dbReference>
<evidence type="ECO:0000259" key="1">
    <source>
        <dbReference type="Pfam" id="PF13276"/>
    </source>
</evidence>
<organism evidence="2 3">
    <name type="scientific">Paenibacillus ginsengarvi</name>
    <dbReference type="NCBI Taxonomy" id="400777"/>
    <lineage>
        <taxon>Bacteria</taxon>
        <taxon>Bacillati</taxon>
        <taxon>Bacillota</taxon>
        <taxon>Bacilli</taxon>
        <taxon>Bacillales</taxon>
        <taxon>Paenibacillaceae</taxon>
        <taxon>Paenibacillus</taxon>
    </lineage>
</organism>
<evidence type="ECO:0000313" key="2">
    <source>
        <dbReference type="EMBL" id="RKN82170.1"/>
    </source>
</evidence>
<comment type="caution">
    <text evidence="2">The sequence shown here is derived from an EMBL/GenBank/DDBJ whole genome shotgun (WGS) entry which is preliminary data.</text>
</comment>
<protein>
    <submittedName>
        <fullName evidence="2">Transposase</fullName>
    </submittedName>
</protein>
<dbReference type="RefSeq" id="WP_120748553.1">
    <property type="nucleotide sequence ID" value="NZ_RBAH01000012.1"/>
</dbReference>
<dbReference type="AlphaFoldDB" id="A0A3B0CAU1"/>
<gene>
    <name evidence="2" type="ORF">D7M11_17635</name>
</gene>
<sequence>MTKEILALHERVQGIYGYRRHAVQLRRDTNKPINSKRIRRLMKLAGIQSVIRRKKKQYACSAPQHIAENY</sequence>